<dbReference type="Proteomes" id="UP000240859">
    <property type="component" value="Unassembled WGS sequence"/>
</dbReference>
<dbReference type="CDD" id="cd00090">
    <property type="entry name" value="HTH_ARSR"/>
    <property type="match status" value="1"/>
</dbReference>
<gene>
    <name evidence="6" type="ORF">BU057_03635</name>
</gene>
<dbReference type="InterPro" id="IPR013196">
    <property type="entry name" value="HTH_11"/>
</dbReference>
<proteinExistence type="predicted"/>
<dbReference type="SMART" id="SM00420">
    <property type="entry name" value="HTH_DEOR"/>
    <property type="match status" value="1"/>
</dbReference>
<protein>
    <submittedName>
        <fullName evidence="6">DNA-binding transcriptional regulator</fullName>
    </submittedName>
</protein>
<keyword evidence="7" id="KW-1185">Reference proteome</keyword>
<reference evidence="6 7" key="1">
    <citation type="journal article" date="2016" name="Front. Microbiol.">
        <title>Comprehensive Phylogenetic Analysis of Bovine Non-aureus Staphylococci Species Based on Whole-Genome Sequencing.</title>
        <authorList>
            <person name="Naushad S."/>
            <person name="Barkema H.W."/>
            <person name="Luby C."/>
            <person name="Condas L.A."/>
            <person name="Nobrega D.B."/>
            <person name="Carson D.A."/>
            <person name="De Buck J."/>
        </authorList>
    </citation>
    <scope>NUCLEOTIDE SEQUENCE [LARGE SCALE GENOMIC DNA]</scope>
    <source>
        <strain evidence="6 7">SNUC 1084</strain>
    </source>
</reference>
<evidence type="ECO:0000259" key="5">
    <source>
        <dbReference type="PROSITE" id="PS51000"/>
    </source>
</evidence>
<name>A0ABX5IQL0_9STAP</name>
<dbReference type="EMBL" id="PZFR01000011">
    <property type="protein sequence ID" value="PTI69854.1"/>
    <property type="molecule type" value="Genomic_DNA"/>
</dbReference>
<comment type="caution">
    <text evidence="6">The sequence shown here is derived from an EMBL/GenBank/DDBJ whole genome shotgun (WGS) entry which is preliminary data.</text>
</comment>
<keyword evidence="4" id="KW-0804">Transcription</keyword>
<evidence type="ECO:0000313" key="7">
    <source>
        <dbReference type="Proteomes" id="UP000240859"/>
    </source>
</evidence>
<dbReference type="InterPro" id="IPR051534">
    <property type="entry name" value="CBASS_pafABC_assoc_protein"/>
</dbReference>
<feature type="domain" description="HTH deoR-type" evidence="5">
    <location>
        <begin position="3"/>
        <end position="59"/>
    </location>
</feature>
<sequence>MNKRERQNKLVQAIQENRQITASELATKLNVSKRTILRDIQDLEDQGVKILAKHGKLGGYQLQETPNNYEIELTENQLSALFLVLNESQSISTLPYKEEINAIIKKCLNLPYTKMRRTLKKLDRYIKFDDQQYTNLPAIFSNVLIYCTERNVMAMEYDNHSRVITENVIFIGLLCEGGLWKAVVFEIGLGKTNEIPIVDIQDISYSFEKTIKTQDITINNYQQFLNPTEP</sequence>
<dbReference type="InterPro" id="IPR011991">
    <property type="entry name" value="ArsR-like_HTH"/>
</dbReference>
<accession>A0ABX5IQL0</accession>
<evidence type="ECO:0000313" key="6">
    <source>
        <dbReference type="EMBL" id="PTI69854.1"/>
    </source>
</evidence>
<keyword evidence="2" id="KW-0805">Transcription regulation</keyword>
<dbReference type="SUPFAM" id="SSF46785">
    <property type="entry name" value="Winged helix' DNA-binding domain"/>
    <property type="match status" value="1"/>
</dbReference>
<evidence type="ECO:0000256" key="2">
    <source>
        <dbReference type="ARBA" id="ARBA00023015"/>
    </source>
</evidence>
<keyword evidence="3 6" id="KW-0238">DNA-binding</keyword>
<evidence type="ECO:0000256" key="1">
    <source>
        <dbReference type="ARBA" id="ARBA00022736"/>
    </source>
</evidence>
<dbReference type="PROSITE" id="PS51000">
    <property type="entry name" value="HTH_DEOR_2"/>
    <property type="match status" value="1"/>
</dbReference>
<evidence type="ECO:0000256" key="4">
    <source>
        <dbReference type="ARBA" id="ARBA00023163"/>
    </source>
</evidence>
<dbReference type="InterPro" id="IPR036390">
    <property type="entry name" value="WH_DNA-bd_sf"/>
</dbReference>
<dbReference type="InterPro" id="IPR036388">
    <property type="entry name" value="WH-like_DNA-bd_sf"/>
</dbReference>
<dbReference type="PANTHER" id="PTHR34580:SF1">
    <property type="entry name" value="PROTEIN PAFC"/>
    <property type="match status" value="1"/>
</dbReference>
<keyword evidence="1" id="KW-0423">Lactose metabolism</keyword>
<dbReference type="PANTHER" id="PTHR34580">
    <property type="match status" value="1"/>
</dbReference>
<dbReference type="InterPro" id="IPR001034">
    <property type="entry name" value="DeoR_HTH"/>
</dbReference>
<dbReference type="RefSeq" id="WP_107600572.1">
    <property type="nucleotide sequence ID" value="NZ_JBOILH010000001.1"/>
</dbReference>
<organism evidence="6 7">
    <name type="scientific">Staphylococcus succinus</name>
    <dbReference type="NCBI Taxonomy" id="61015"/>
    <lineage>
        <taxon>Bacteria</taxon>
        <taxon>Bacillati</taxon>
        <taxon>Bacillota</taxon>
        <taxon>Bacilli</taxon>
        <taxon>Bacillales</taxon>
        <taxon>Staphylococcaceae</taxon>
        <taxon>Staphylococcus</taxon>
    </lineage>
</organism>
<dbReference type="Gene3D" id="1.10.10.10">
    <property type="entry name" value="Winged helix-like DNA-binding domain superfamily/Winged helix DNA-binding domain"/>
    <property type="match status" value="1"/>
</dbReference>
<dbReference type="GO" id="GO:0003677">
    <property type="term" value="F:DNA binding"/>
    <property type="evidence" value="ECO:0007669"/>
    <property type="project" value="UniProtKB-KW"/>
</dbReference>
<dbReference type="Pfam" id="PF08279">
    <property type="entry name" value="HTH_11"/>
    <property type="match status" value="1"/>
</dbReference>
<evidence type="ECO:0000256" key="3">
    <source>
        <dbReference type="ARBA" id="ARBA00023125"/>
    </source>
</evidence>